<protein>
    <submittedName>
        <fullName evidence="1">Uncharacterized protein</fullName>
    </submittedName>
</protein>
<dbReference type="AlphaFoldDB" id="A0A6P1TTA6"/>
<evidence type="ECO:0000313" key="2">
    <source>
        <dbReference type="Proteomes" id="UP000464314"/>
    </source>
</evidence>
<dbReference type="EMBL" id="CP048000">
    <property type="protein sequence ID" value="QHQ63512.1"/>
    <property type="molecule type" value="Genomic_DNA"/>
</dbReference>
<reference evidence="1 2" key="1">
    <citation type="submission" date="2020-01" db="EMBL/GenBank/DDBJ databases">
        <title>Genome analysis of Anaerocolumna sp. CBA3638.</title>
        <authorList>
            <person name="Kim J."/>
            <person name="Roh S.W."/>
        </authorList>
    </citation>
    <scope>NUCLEOTIDE SEQUENCE [LARGE SCALE GENOMIC DNA]</scope>
    <source>
        <strain evidence="1 2">CBA3638</strain>
    </source>
</reference>
<proteinExistence type="predicted"/>
<dbReference type="RefSeq" id="WP_161840324.1">
    <property type="nucleotide sequence ID" value="NZ_CP048000.1"/>
</dbReference>
<dbReference type="Proteomes" id="UP000464314">
    <property type="component" value="Chromosome"/>
</dbReference>
<dbReference type="KEGG" id="anr:Ana3638_24300"/>
<evidence type="ECO:0000313" key="1">
    <source>
        <dbReference type="EMBL" id="QHQ63512.1"/>
    </source>
</evidence>
<gene>
    <name evidence="1" type="ORF">Ana3638_24300</name>
</gene>
<name>A0A6P1TTA6_9FIRM</name>
<organism evidence="1 2">
    <name type="scientific">Anaerocolumna sedimenticola</name>
    <dbReference type="NCBI Taxonomy" id="2696063"/>
    <lineage>
        <taxon>Bacteria</taxon>
        <taxon>Bacillati</taxon>
        <taxon>Bacillota</taxon>
        <taxon>Clostridia</taxon>
        <taxon>Lachnospirales</taxon>
        <taxon>Lachnospiraceae</taxon>
        <taxon>Anaerocolumna</taxon>
    </lineage>
</organism>
<accession>A0A6P1TTA6</accession>
<sequence length="119" mass="14751">MEYELGFWKYKEGIYKNNQRVYTLLSRDEEVYGIDDLPTSDILEDLKEVFNDWKLVEENEYEKENSGFFQFTVKKNFVRFDCYQMDEDDMNKFIDIMYEYDCPLYDPQENKRFDERNDE</sequence>
<keyword evidence="2" id="KW-1185">Reference proteome</keyword>